<name>A0ABR2L5S3_9EUKA</name>
<dbReference type="Pfam" id="PF07714">
    <property type="entry name" value="PK_Tyr_Ser-Thr"/>
    <property type="match status" value="2"/>
</dbReference>
<dbReference type="PROSITE" id="PS50011">
    <property type="entry name" value="PROTEIN_KINASE_DOM"/>
    <property type="match status" value="1"/>
</dbReference>
<evidence type="ECO:0000256" key="2">
    <source>
        <dbReference type="SAM" id="MobiDB-lite"/>
    </source>
</evidence>
<dbReference type="SUPFAM" id="SSF56112">
    <property type="entry name" value="Protein kinase-like (PK-like)"/>
    <property type="match status" value="2"/>
</dbReference>
<dbReference type="Gene3D" id="3.30.200.20">
    <property type="entry name" value="Phosphorylase Kinase, domain 1"/>
    <property type="match status" value="1"/>
</dbReference>
<dbReference type="InterPro" id="IPR020635">
    <property type="entry name" value="Tyr_kinase_cat_dom"/>
</dbReference>
<accession>A0ABR2L5S3</accession>
<evidence type="ECO:0000313" key="5">
    <source>
        <dbReference type="Proteomes" id="UP001470230"/>
    </source>
</evidence>
<proteinExistence type="predicted"/>
<feature type="region of interest" description="Disordered" evidence="2">
    <location>
        <begin position="998"/>
        <end position="1030"/>
    </location>
</feature>
<feature type="compositionally biased region" description="Acidic residues" evidence="2">
    <location>
        <begin position="1440"/>
        <end position="1457"/>
    </location>
</feature>
<feature type="compositionally biased region" description="Basic and acidic residues" evidence="2">
    <location>
        <begin position="998"/>
        <end position="1019"/>
    </location>
</feature>
<dbReference type="Proteomes" id="UP001470230">
    <property type="component" value="Unassembled WGS sequence"/>
</dbReference>
<organism evidence="4 5">
    <name type="scientific">Tritrichomonas musculus</name>
    <dbReference type="NCBI Taxonomy" id="1915356"/>
    <lineage>
        <taxon>Eukaryota</taxon>
        <taxon>Metamonada</taxon>
        <taxon>Parabasalia</taxon>
        <taxon>Tritrichomonadida</taxon>
        <taxon>Tritrichomonadidae</taxon>
        <taxon>Tritrichomonas</taxon>
    </lineage>
</organism>
<dbReference type="GO" id="GO:0016301">
    <property type="term" value="F:kinase activity"/>
    <property type="evidence" value="ECO:0007669"/>
    <property type="project" value="UniProtKB-KW"/>
</dbReference>
<feature type="region of interest" description="Disordered" evidence="2">
    <location>
        <begin position="1438"/>
        <end position="1457"/>
    </location>
</feature>
<protein>
    <submittedName>
        <fullName evidence="4">Protein kinase activity protein</fullName>
    </submittedName>
</protein>
<sequence>MNIKNTSWNSYLETLRVEIDQAMSGCFALSTHHNKFHRLTVGLSHFSKKLIDFVDEKRTATKEELFNFQGLIKILLNLNHFIDDFSDFSIDKTIEVIGIDFFNLPLNVILEFITNFNRYVIQLELPQISIDEVLLKGEDNIIDIAQLLNFIQSRSLFLKVENKDTASLYENLTNKVFAAIESDDPNNHIIREICVRRKEFLARKGKSNSKATNSTYYGSTELYKAFKSSPNVKIINHSDIDVDRSHCVHHGKYSNFFSGVLKSSKRIVSFEIYQSIILSQDEYNAFVQKVKIMSEANYFTTIPLIGVVLDEPFVIISEFMPQRSLFDWFHGQRSKEFANESDSHATGLESGQQRKFKMQFDQGESLSNDIKSRPSILTLNSSSSFGSYQQIRKESRPPKKELRQTIIALGVAYALRYLHSKGIVHMSLKTSEIFIDANGRPKIKCSKKARKVNTKIDKISSKDVKAWTAPELIESSRFLNENNENENEMNDDETFDEDSVGSNSGKDRSGISHCSSVTIIDAHPSSHNHPHPHINKKEQRKLISIKKYQSANINFDMIASPAPIPPMPNSNDIISESSNDLLNQTIVLSNKVDVYAYGIMLWELLTKEMAFAGLSSSLIAEEVLCNDQRPLIPQNCPAKLVKLIQDCWAKDPKLRPDFDEICCMFESGNYNFPGTDTEELNSYKAYCSQLIERLKKKKDKSSSSSEFVEFAEFDKFQLTQPDSFYDDPKLNVEMMINKLMKEGSCEDIKFIKKLSELVKSSCIPKIDINSFQLRQPIKAESNEKEEEKEDSVYIFNESSLSLLSSFFLSSNLDIRLIAVDLVTYIYNNHLFNDERSIAGILPKIVRNISQISSLSTQFVNFRVTEAQEILLTSMKLLTLFSSKYVTSGFINNKISNASINSIINTAFSDCSSLREVSFDFYISFLSKFQAPNKLLIRFITKMAHFDVRKAMCIECIKIIKVLQLISRNDRLFTLISLDEKTLETVSNFLIYDELGDHQQEEEKSDDEIIHDQKSDKEEANSIDNSTTEKSEDASNFQFVLKMMKSKENKSDGILLKKLTHKENAEDVVIASLRLLFTLVSGSQYLHYYTKMVDKLSTKLLSNNKIISSLACSVIARLIPTISENKEPFMIPADVTEIDLPDFNCDEFAFLKDDILLKISEDLNEYSIRLFGAISSTYVSAVINTRNDEIILQRILKKMRESLKPISKKSEKEENNNVDSKSGNDIESSSSSNSTENVSLDSKDKDENDIGLLFNKISLNMRSNLRSNNMRPTMKPNLKVNSSVDAFPLLFQKKNGHHAEEEKKKEEEGRLAALVLESQSSQTPSSRVLLEAIDTFFDYYFFFNENDYIQLKNGESKKSVKNEILSFDEEDKFRECLIFLSNMSLDPNAALSIFKRIDKILHITSLKNSPAASTFFHVLLTYEVQERIRRICKKYLQNDNDTSDENEETDDDDSEYENDEEIELLNGRDYNNLIEDIINKCVCFWNTIYFEDALKLLEFFSTIRVARKILIKFKIDSKIREFIKVFSAEEKRHSLKLEIQEEKNFLEKLRQQQINQQKLTESLLMPQKSDQDSDFDDDIDEIDKAQKQLIENQQKNQILSRQVRQQEEKVEHLLKKDMKVKIRDTKLRGICNRILSRFV</sequence>
<dbReference type="EMBL" id="JAPFFF010000001">
    <property type="protein sequence ID" value="KAK8898710.1"/>
    <property type="molecule type" value="Genomic_DNA"/>
</dbReference>
<keyword evidence="4" id="KW-0808">Transferase</keyword>
<feature type="compositionally biased region" description="Basic and acidic residues" evidence="2">
    <location>
        <begin position="1205"/>
        <end position="1214"/>
    </location>
</feature>
<gene>
    <name evidence="4" type="ORF">M9Y10_001002</name>
</gene>
<feature type="compositionally biased region" description="Acidic residues" evidence="2">
    <location>
        <begin position="483"/>
        <end position="499"/>
    </location>
</feature>
<keyword evidence="4" id="KW-0418">Kinase</keyword>
<dbReference type="InterPro" id="IPR001245">
    <property type="entry name" value="Ser-Thr/Tyr_kinase_cat_dom"/>
</dbReference>
<feature type="region of interest" description="Disordered" evidence="2">
    <location>
        <begin position="478"/>
        <end position="511"/>
    </location>
</feature>
<evidence type="ECO:0000256" key="1">
    <source>
        <dbReference type="SAM" id="Coils"/>
    </source>
</evidence>
<dbReference type="InterPro" id="IPR051681">
    <property type="entry name" value="Ser/Thr_Kinases-Pseudokinases"/>
</dbReference>
<reference evidence="4 5" key="1">
    <citation type="submission" date="2024-04" db="EMBL/GenBank/DDBJ databases">
        <title>Tritrichomonas musculus Genome.</title>
        <authorList>
            <person name="Alves-Ferreira E."/>
            <person name="Grigg M."/>
            <person name="Lorenzi H."/>
            <person name="Galac M."/>
        </authorList>
    </citation>
    <scope>NUCLEOTIDE SEQUENCE [LARGE SCALE GENOMIC DNA]</scope>
    <source>
        <strain evidence="4 5">EAF2021</strain>
    </source>
</reference>
<dbReference type="SMART" id="SM00219">
    <property type="entry name" value="TyrKc"/>
    <property type="match status" value="1"/>
</dbReference>
<dbReference type="PANTHER" id="PTHR44329">
    <property type="entry name" value="SERINE/THREONINE-PROTEIN KINASE TNNI3K-RELATED"/>
    <property type="match status" value="1"/>
</dbReference>
<feature type="coiled-coil region" evidence="1">
    <location>
        <begin position="1581"/>
        <end position="1615"/>
    </location>
</feature>
<keyword evidence="1" id="KW-0175">Coiled coil</keyword>
<evidence type="ECO:0000259" key="3">
    <source>
        <dbReference type="PROSITE" id="PS50011"/>
    </source>
</evidence>
<feature type="domain" description="Protein kinase" evidence="3">
    <location>
        <begin position="242"/>
        <end position="672"/>
    </location>
</feature>
<dbReference type="Gene3D" id="1.10.510.10">
    <property type="entry name" value="Transferase(Phosphotransferase) domain 1"/>
    <property type="match status" value="2"/>
</dbReference>
<dbReference type="InterPro" id="IPR000719">
    <property type="entry name" value="Prot_kinase_dom"/>
</dbReference>
<feature type="compositionally biased region" description="Low complexity" evidence="2">
    <location>
        <begin position="1218"/>
        <end position="1239"/>
    </location>
</feature>
<feature type="region of interest" description="Disordered" evidence="2">
    <location>
        <begin position="1205"/>
        <end position="1243"/>
    </location>
</feature>
<evidence type="ECO:0000313" key="4">
    <source>
        <dbReference type="EMBL" id="KAK8898710.1"/>
    </source>
</evidence>
<dbReference type="PANTHER" id="PTHR44329:SF214">
    <property type="entry name" value="PROTEIN KINASE DOMAIN-CONTAINING PROTEIN"/>
    <property type="match status" value="1"/>
</dbReference>
<dbReference type="InterPro" id="IPR011009">
    <property type="entry name" value="Kinase-like_dom_sf"/>
</dbReference>
<keyword evidence="5" id="KW-1185">Reference proteome</keyword>
<comment type="caution">
    <text evidence="4">The sequence shown here is derived from an EMBL/GenBank/DDBJ whole genome shotgun (WGS) entry which is preliminary data.</text>
</comment>